<protein>
    <submittedName>
        <fullName evidence="1">Uncharacterized protein</fullName>
    </submittedName>
</protein>
<dbReference type="EMBL" id="BN001307">
    <property type="protein sequence ID" value="CBF85369.1"/>
    <property type="molecule type" value="Genomic_DNA"/>
</dbReference>
<sequence>MPDDSRLSSVNSGDLPYRESLSSQNASGLVVRISFEIRWATHDGASTNLTSWWNLHTVRVQRLAGPILQYALWCFPVACKSINSGLSGLVKDGKNGLHSDHGERLGYKLQRRIIVPLRLPACLEETREDKEPVVQGFSCAVRSRRVGVS</sequence>
<dbReference type="KEGG" id="ani:ANIA_01687"/>
<dbReference type="RefSeq" id="XP_659291.1">
    <property type="nucleotide sequence ID" value="XM_654199.1"/>
</dbReference>
<dbReference type="GeneID" id="2875683"/>
<organism evidence="1 2">
    <name type="scientific">Emericella nidulans (strain FGSC A4 / ATCC 38163 / CBS 112.46 / NRRL 194 / M139)</name>
    <name type="common">Aspergillus nidulans</name>
    <dbReference type="NCBI Taxonomy" id="227321"/>
    <lineage>
        <taxon>Eukaryota</taxon>
        <taxon>Fungi</taxon>
        <taxon>Dikarya</taxon>
        <taxon>Ascomycota</taxon>
        <taxon>Pezizomycotina</taxon>
        <taxon>Eurotiomycetes</taxon>
        <taxon>Eurotiomycetidae</taxon>
        <taxon>Eurotiales</taxon>
        <taxon>Aspergillaceae</taxon>
        <taxon>Aspergillus</taxon>
        <taxon>Aspergillus subgen. Nidulantes</taxon>
    </lineage>
</organism>
<dbReference type="VEuPathDB" id="FungiDB:AN1687"/>
<dbReference type="InParanoid" id="Q5BCP3"/>
<reference evidence="2" key="1">
    <citation type="journal article" date="2005" name="Nature">
        <title>Sequencing of Aspergillus nidulans and comparative analysis with A. fumigatus and A. oryzae.</title>
        <authorList>
            <person name="Galagan J.E."/>
            <person name="Calvo S.E."/>
            <person name="Cuomo C."/>
            <person name="Ma L.J."/>
            <person name="Wortman J.R."/>
            <person name="Batzoglou S."/>
            <person name="Lee S.I."/>
            <person name="Basturkmen M."/>
            <person name="Spevak C.C."/>
            <person name="Clutterbuck J."/>
            <person name="Kapitonov V."/>
            <person name="Jurka J."/>
            <person name="Scazzocchio C."/>
            <person name="Farman M."/>
            <person name="Butler J."/>
            <person name="Purcell S."/>
            <person name="Harris S."/>
            <person name="Braus G.H."/>
            <person name="Draht O."/>
            <person name="Busch S."/>
            <person name="D'Enfert C."/>
            <person name="Bouchier C."/>
            <person name="Goldman G.H."/>
            <person name="Bell-Pedersen D."/>
            <person name="Griffiths-Jones S."/>
            <person name="Doonan J.H."/>
            <person name="Yu J."/>
            <person name="Vienken K."/>
            <person name="Pain A."/>
            <person name="Freitag M."/>
            <person name="Selker E.U."/>
            <person name="Archer D.B."/>
            <person name="Penalva M.A."/>
            <person name="Oakley B.R."/>
            <person name="Momany M."/>
            <person name="Tanaka T."/>
            <person name="Kumagai T."/>
            <person name="Asai K."/>
            <person name="Machida M."/>
            <person name="Nierman W.C."/>
            <person name="Denning D.W."/>
            <person name="Caddick M."/>
            <person name="Hynes M."/>
            <person name="Paoletti M."/>
            <person name="Fischer R."/>
            <person name="Miller B."/>
            <person name="Dyer P."/>
            <person name="Sachs M.S."/>
            <person name="Osmani S.A."/>
            <person name="Birren B.W."/>
        </authorList>
    </citation>
    <scope>NUCLEOTIDE SEQUENCE [LARGE SCALE GENOMIC DNA]</scope>
    <source>
        <strain evidence="2">FGSC A4 / ATCC 38163 / CBS 112.46 / NRRL 194 / M139</strain>
    </source>
</reference>
<evidence type="ECO:0000313" key="2">
    <source>
        <dbReference type="Proteomes" id="UP000000560"/>
    </source>
</evidence>
<accession>C8VNT6</accession>
<gene>
    <name evidence="1" type="ORF">ANIA_01687</name>
</gene>
<dbReference type="AlphaFoldDB" id="Q5BCP3"/>
<name>Q5BCP3_EMENI</name>
<evidence type="ECO:0000313" key="1">
    <source>
        <dbReference type="EMBL" id="CBF85369.1"/>
    </source>
</evidence>
<accession>Q5BCP3</accession>
<dbReference type="Proteomes" id="UP000000560">
    <property type="component" value="Chromosome VII"/>
</dbReference>
<dbReference type="HOGENOM" id="CLU_1749613_0_0_1"/>
<proteinExistence type="predicted"/>
<reference evidence="2" key="2">
    <citation type="journal article" date="2009" name="Fungal Genet. Biol.">
        <title>The 2008 update of the Aspergillus nidulans genome annotation: a community effort.</title>
        <authorList>
            <person name="Wortman J.R."/>
            <person name="Gilsenan J.M."/>
            <person name="Joardar V."/>
            <person name="Deegan J."/>
            <person name="Clutterbuck J."/>
            <person name="Andersen M.R."/>
            <person name="Archer D."/>
            <person name="Bencina M."/>
            <person name="Braus G."/>
            <person name="Coutinho P."/>
            <person name="von Dohren H."/>
            <person name="Doonan J."/>
            <person name="Driessen A.J."/>
            <person name="Durek P."/>
            <person name="Espeso E."/>
            <person name="Fekete E."/>
            <person name="Flipphi M."/>
            <person name="Estrada C.G."/>
            <person name="Geysens S."/>
            <person name="Goldman G."/>
            <person name="de Groot P.W."/>
            <person name="Hansen K."/>
            <person name="Harris S.D."/>
            <person name="Heinekamp T."/>
            <person name="Helmstaedt K."/>
            <person name="Henrissat B."/>
            <person name="Hofmann G."/>
            <person name="Homan T."/>
            <person name="Horio T."/>
            <person name="Horiuchi H."/>
            <person name="James S."/>
            <person name="Jones M."/>
            <person name="Karaffa L."/>
            <person name="Karanyi Z."/>
            <person name="Kato M."/>
            <person name="Keller N."/>
            <person name="Kelly D.E."/>
            <person name="Kiel J.A."/>
            <person name="Kim J.M."/>
            <person name="van der Klei I.J."/>
            <person name="Klis F.M."/>
            <person name="Kovalchuk A."/>
            <person name="Krasevec N."/>
            <person name="Kubicek C.P."/>
            <person name="Liu B."/>
            <person name="Maccabe A."/>
            <person name="Meyer V."/>
            <person name="Mirabito P."/>
            <person name="Miskei M."/>
            <person name="Mos M."/>
            <person name="Mullins J."/>
            <person name="Nelson D.R."/>
            <person name="Nielsen J."/>
            <person name="Oakley B.R."/>
            <person name="Osmani S.A."/>
            <person name="Pakula T."/>
            <person name="Paszewski A."/>
            <person name="Paulsen I."/>
            <person name="Pilsyk S."/>
            <person name="Pocsi I."/>
            <person name="Punt P.J."/>
            <person name="Ram A.F."/>
            <person name="Ren Q."/>
            <person name="Robellet X."/>
            <person name="Robson G."/>
            <person name="Seiboth B."/>
            <person name="van Solingen P."/>
            <person name="Specht T."/>
            <person name="Sun J."/>
            <person name="Taheri-Talesh N."/>
            <person name="Takeshita N."/>
            <person name="Ussery D."/>
            <person name="vanKuyk P.A."/>
            <person name="Visser H."/>
            <person name="van de Vondervoort P.J."/>
            <person name="de Vries R.P."/>
            <person name="Walton J."/>
            <person name="Xiang X."/>
            <person name="Xiong Y."/>
            <person name="Zeng A.P."/>
            <person name="Brandt B.W."/>
            <person name="Cornell M.J."/>
            <person name="van den Hondel C.A."/>
            <person name="Visser J."/>
            <person name="Oliver S.G."/>
            <person name="Turner G."/>
        </authorList>
    </citation>
    <scope>GENOME REANNOTATION</scope>
    <source>
        <strain evidence="2">FGSC A4 / ATCC 38163 / CBS 112.46 / NRRL 194 / M139</strain>
    </source>
</reference>
<keyword evidence="2" id="KW-1185">Reference proteome</keyword>